<accession>A0A0F9JVW1</accession>
<name>A0A0F9JVW1_9ZZZZ</name>
<sequence length="75" mass="8317">MANGIKIDKDAFKEGDAPFQRSALFDGIKNMNDTLTVHIEKDDKRMKKLENRKLQDKGFAGAMGLIGGFIAGLFK</sequence>
<comment type="caution">
    <text evidence="2">The sequence shown here is derived from an EMBL/GenBank/DDBJ whole genome shotgun (WGS) entry which is preliminary data.</text>
</comment>
<dbReference type="AlphaFoldDB" id="A0A0F9JVW1"/>
<proteinExistence type="predicted"/>
<evidence type="ECO:0000313" key="2">
    <source>
        <dbReference type="EMBL" id="KKM03078.1"/>
    </source>
</evidence>
<organism evidence="2">
    <name type="scientific">marine sediment metagenome</name>
    <dbReference type="NCBI Taxonomy" id="412755"/>
    <lineage>
        <taxon>unclassified sequences</taxon>
        <taxon>metagenomes</taxon>
        <taxon>ecological metagenomes</taxon>
    </lineage>
</organism>
<keyword evidence="1" id="KW-1133">Transmembrane helix</keyword>
<evidence type="ECO:0000256" key="1">
    <source>
        <dbReference type="SAM" id="Phobius"/>
    </source>
</evidence>
<reference evidence="2" key="1">
    <citation type="journal article" date="2015" name="Nature">
        <title>Complex archaea that bridge the gap between prokaryotes and eukaryotes.</title>
        <authorList>
            <person name="Spang A."/>
            <person name="Saw J.H."/>
            <person name="Jorgensen S.L."/>
            <person name="Zaremba-Niedzwiedzka K."/>
            <person name="Martijn J."/>
            <person name="Lind A.E."/>
            <person name="van Eijk R."/>
            <person name="Schleper C."/>
            <person name="Guy L."/>
            <person name="Ettema T.J."/>
        </authorList>
    </citation>
    <scope>NUCLEOTIDE SEQUENCE</scope>
</reference>
<protein>
    <submittedName>
        <fullName evidence="2">Uncharacterized protein</fullName>
    </submittedName>
</protein>
<feature type="transmembrane region" description="Helical" evidence="1">
    <location>
        <begin position="54"/>
        <end position="74"/>
    </location>
</feature>
<keyword evidence="1" id="KW-0472">Membrane</keyword>
<keyword evidence="1" id="KW-0812">Transmembrane</keyword>
<gene>
    <name evidence="2" type="ORF">LCGC14_1778010</name>
</gene>
<dbReference type="EMBL" id="LAZR01016769">
    <property type="protein sequence ID" value="KKM03078.1"/>
    <property type="molecule type" value="Genomic_DNA"/>
</dbReference>